<dbReference type="PANTHER" id="PTHR43304">
    <property type="entry name" value="PHYTOCHROME-LIKE PROTEIN CPH1"/>
    <property type="match status" value="1"/>
</dbReference>
<dbReference type="InterPro" id="IPR005467">
    <property type="entry name" value="His_kinase_dom"/>
</dbReference>
<reference evidence="8 9" key="1">
    <citation type="submission" date="2018-09" db="EMBL/GenBank/DDBJ databases">
        <title>Genomic Encyclopedia of Archaeal and Bacterial Type Strains, Phase II (KMG-II): from individual species to whole genera.</title>
        <authorList>
            <person name="Goeker M."/>
        </authorList>
    </citation>
    <scope>NUCLEOTIDE SEQUENCE [LARGE SCALE GENOMIC DNA]</scope>
    <source>
        <strain evidence="8 9">DSM 13151</strain>
    </source>
</reference>
<evidence type="ECO:0000256" key="1">
    <source>
        <dbReference type="ARBA" id="ARBA00000085"/>
    </source>
</evidence>
<evidence type="ECO:0000256" key="6">
    <source>
        <dbReference type="SAM" id="Coils"/>
    </source>
</evidence>
<sequence>MNSQSDPSNPRDSQAEVADTIDALTVESGLEALQSSPAFDGTVEPFVGLEDLETCEHIALFYSTHEERFATVTPFVRQGIETGERVMYVIDDYTESEILAELRGGSVDIDAALESGQLTFHSLEETYLRSGRFDADDMLEVYAEAIEEAKAEYPGLRVTASTNFILDEYATIEEFMAYESRVNELFRGEDCIALCHYDRERIPAETLVDVIRTHPHLVYDDTVCHNFYYTPPEEFFEPDEPDRDVDRMLHTLVDRSRARAELNETVAELEESNERLKRFAYVASHDLQEPLRMISSYLQLLESRYADDLDADAEEYIDFAVDGADRMREMVDGLLTYSKIDLDESEFEPVDTADVVEGVLDGLEGRIDETDATVAVGELPEVVGVGRQLDQLFSNLLTNAIKYSGDEPPEIEIDADRRGDRCVFSVADNGIGIEPEYVDQIFDVFSRLHTNDEFEGTGIGLSLCRKIVDHHDGDIWVDSEPGEGTTFYFTLPTAT</sequence>
<dbReference type="AlphaFoldDB" id="A0A419WDP3"/>
<feature type="domain" description="Histidine kinase" evidence="7">
    <location>
        <begin position="282"/>
        <end position="495"/>
    </location>
</feature>
<dbReference type="InterPro" id="IPR003594">
    <property type="entry name" value="HATPase_dom"/>
</dbReference>
<dbReference type="Proteomes" id="UP000283805">
    <property type="component" value="Unassembled WGS sequence"/>
</dbReference>
<evidence type="ECO:0000256" key="3">
    <source>
        <dbReference type="ARBA" id="ARBA00022553"/>
    </source>
</evidence>
<dbReference type="RefSeq" id="WP_120245588.1">
    <property type="nucleotide sequence ID" value="NZ_RAPO01000003.1"/>
</dbReference>
<dbReference type="SUPFAM" id="SSF47384">
    <property type="entry name" value="Homodimeric domain of signal transducing histidine kinase"/>
    <property type="match status" value="1"/>
</dbReference>
<accession>A0A419WDP3</accession>
<dbReference type="EC" id="2.7.13.3" evidence="2"/>
<dbReference type="SMART" id="SM00388">
    <property type="entry name" value="HisKA"/>
    <property type="match status" value="1"/>
</dbReference>
<protein>
    <recommendedName>
        <fullName evidence="2">histidine kinase</fullName>
        <ecNumber evidence="2">2.7.13.3</ecNumber>
    </recommendedName>
</protein>
<feature type="coiled-coil region" evidence="6">
    <location>
        <begin position="252"/>
        <end position="279"/>
    </location>
</feature>
<dbReference type="SUPFAM" id="SSF55874">
    <property type="entry name" value="ATPase domain of HSP90 chaperone/DNA topoisomerase II/histidine kinase"/>
    <property type="match status" value="1"/>
</dbReference>
<dbReference type="Pfam" id="PF14417">
    <property type="entry name" value="MEDS"/>
    <property type="match status" value="1"/>
</dbReference>
<dbReference type="InterPro" id="IPR036890">
    <property type="entry name" value="HATPase_C_sf"/>
</dbReference>
<dbReference type="PANTHER" id="PTHR43304:SF1">
    <property type="entry name" value="PAC DOMAIN-CONTAINING PROTEIN"/>
    <property type="match status" value="1"/>
</dbReference>
<dbReference type="InterPro" id="IPR003661">
    <property type="entry name" value="HisK_dim/P_dom"/>
</dbReference>
<keyword evidence="5" id="KW-0418">Kinase</keyword>
<keyword evidence="6" id="KW-0175">Coiled coil</keyword>
<dbReference type="Gene3D" id="3.30.565.10">
    <property type="entry name" value="Histidine kinase-like ATPase, C-terminal domain"/>
    <property type="match status" value="1"/>
</dbReference>
<keyword evidence="4" id="KW-0808">Transferase</keyword>
<dbReference type="FunFam" id="3.30.565.10:FF:000006">
    <property type="entry name" value="Sensor histidine kinase WalK"/>
    <property type="match status" value="1"/>
</dbReference>
<dbReference type="Pfam" id="PF00512">
    <property type="entry name" value="HisKA"/>
    <property type="match status" value="1"/>
</dbReference>
<dbReference type="PRINTS" id="PR00344">
    <property type="entry name" value="BCTRLSENSOR"/>
</dbReference>
<dbReference type="InterPro" id="IPR052162">
    <property type="entry name" value="Sensor_kinase/Photoreceptor"/>
</dbReference>
<keyword evidence="9" id="KW-1185">Reference proteome</keyword>
<evidence type="ECO:0000313" key="9">
    <source>
        <dbReference type="Proteomes" id="UP000283805"/>
    </source>
</evidence>
<dbReference type="Pfam" id="PF02518">
    <property type="entry name" value="HATPase_c"/>
    <property type="match status" value="1"/>
</dbReference>
<dbReference type="InterPro" id="IPR025847">
    <property type="entry name" value="MEDS_domain"/>
</dbReference>
<evidence type="ECO:0000256" key="4">
    <source>
        <dbReference type="ARBA" id="ARBA00022679"/>
    </source>
</evidence>
<dbReference type="GO" id="GO:0000155">
    <property type="term" value="F:phosphorelay sensor kinase activity"/>
    <property type="evidence" value="ECO:0007669"/>
    <property type="project" value="InterPro"/>
</dbReference>
<dbReference type="OrthoDB" id="106630at2157"/>
<evidence type="ECO:0000256" key="2">
    <source>
        <dbReference type="ARBA" id="ARBA00012438"/>
    </source>
</evidence>
<dbReference type="EMBL" id="RAPO01000003">
    <property type="protein sequence ID" value="RKD93587.1"/>
    <property type="molecule type" value="Genomic_DNA"/>
</dbReference>
<evidence type="ECO:0000259" key="7">
    <source>
        <dbReference type="PROSITE" id="PS50109"/>
    </source>
</evidence>
<keyword evidence="3" id="KW-0597">Phosphoprotein</keyword>
<dbReference type="Gene3D" id="1.10.287.130">
    <property type="match status" value="1"/>
</dbReference>
<proteinExistence type="predicted"/>
<comment type="catalytic activity">
    <reaction evidence="1">
        <text>ATP + protein L-histidine = ADP + protein N-phospho-L-histidine.</text>
        <dbReference type="EC" id="2.7.13.3"/>
    </reaction>
</comment>
<gene>
    <name evidence="8" type="ORF">ATJ93_3217</name>
</gene>
<dbReference type="SMART" id="SM00387">
    <property type="entry name" value="HATPase_c"/>
    <property type="match status" value="1"/>
</dbReference>
<evidence type="ECO:0000256" key="5">
    <source>
        <dbReference type="ARBA" id="ARBA00022777"/>
    </source>
</evidence>
<dbReference type="CDD" id="cd00082">
    <property type="entry name" value="HisKA"/>
    <property type="match status" value="1"/>
</dbReference>
<dbReference type="PROSITE" id="PS50109">
    <property type="entry name" value="HIS_KIN"/>
    <property type="match status" value="1"/>
</dbReference>
<dbReference type="InterPro" id="IPR004358">
    <property type="entry name" value="Sig_transdc_His_kin-like_C"/>
</dbReference>
<comment type="caution">
    <text evidence="8">The sequence shown here is derived from an EMBL/GenBank/DDBJ whole genome shotgun (WGS) entry which is preliminary data.</text>
</comment>
<dbReference type="InterPro" id="IPR036097">
    <property type="entry name" value="HisK_dim/P_sf"/>
</dbReference>
<organism evidence="8 9">
    <name type="scientific">Halopiger aswanensis</name>
    <dbReference type="NCBI Taxonomy" id="148449"/>
    <lineage>
        <taxon>Archaea</taxon>
        <taxon>Methanobacteriati</taxon>
        <taxon>Methanobacteriota</taxon>
        <taxon>Stenosarchaea group</taxon>
        <taxon>Halobacteria</taxon>
        <taxon>Halobacteriales</taxon>
        <taxon>Natrialbaceae</taxon>
        <taxon>Halopiger</taxon>
    </lineage>
</organism>
<evidence type="ECO:0000313" key="8">
    <source>
        <dbReference type="EMBL" id="RKD93587.1"/>
    </source>
</evidence>
<name>A0A419WDP3_9EURY</name>